<protein>
    <submittedName>
        <fullName evidence="2">Serine hydrolase</fullName>
    </submittedName>
</protein>
<accession>A0ABP9TN29</accession>
<dbReference type="RefSeq" id="WP_345467591.1">
    <property type="nucleotide sequence ID" value="NZ_BAABLK010000027.1"/>
</dbReference>
<evidence type="ECO:0000313" key="3">
    <source>
        <dbReference type="Proteomes" id="UP001501257"/>
    </source>
</evidence>
<dbReference type="EMBL" id="BAABLK010000027">
    <property type="protein sequence ID" value="GAA5227143.1"/>
    <property type="molecule type" value="Genomic_DNA"/>
</dbReference>
<dbReference type="InterPro" id="IPR050789">
    <property type="entry name" value="Diverse_Enzym_Activities"/>
</dbReference>
<evidence type="ECO:0000259" key="1">
    <source>
        <dbReference type="Pfam" id="PF00144"/>
    </source>
</evidence>
<keyword evidence="3" id="KW-1185">Reference proteome</keyword>
<gene>
    <name evidence="2" type="ORF">GCM10025778_16760</name>
</gene>
<dbReference type="Pfam" id="PF00144">
    <property type="entry name" value="Beta-lactamase"/>
    <property type="match status" value="1"/>
</dbReference>
<dbReference type="Proteomes" id="UP001501257">
    <property type="component" value="Unassembled WGS sequence"/>
</dbReference>
<reference evidence="3" key="1">
    <citation type="journal article" date="2019" name="Int. J. Syst. Evol. Microbiol.">
        <title>The Global Catalogue of Microorganisms (GCM) 10K type strain sequencing project: providing services to taxonomists for standard genome sequencing and annotation.</title>
        <authorList>
            <consortium name="The Broad Institute Genomics Platform"/>
            <consortium name="The Broad Institute Genome Sequencing Center for Infectious Disease"/>
            <person name="Wu L."/>
            <person name="Ma J."/>
        </authorList>
    </citation>
    <scope>NUCLEOTIDE SEQUENCE [LARGE SCALE GENOMIC DNA]</scope>
    <source>
        <strain evidence="3">JCM 18952</strain>
    </source>
</reference>
<name>A0ABP9TN29_9MICC</name>
<proteinExistence type="predicted"/>
<dbReference type="Gene3D" id="3.40.710.10">
    <property type="entry name" value="DD-peptidase/beta-lactamase superfamily"/>
    <property type="match status" value="1"/>
</dbReference>
<dbReference type="GO" id="GO:0016787">
    <property type="term" value="F:hydrolase activity"/>
    <property type="evidence" value="ECO:0007669"/>
    <property type="project" value="UniProtKB-KW"/>
</dbReference>
<dbReference type="PANTHER" id="PTHR43283:SF7">
    <property type="entry name" value="BETA-LACTAMASE-RELATED DOMAIN-CONTAINING PROTEIN"/>
    <property type="match status" value="1"/>
</dbReference>
<dbReference type="PANTHER" id="PTHR43283">
    <property type="entry name" value="BETA-LACTAMASE-RELATED"/>
    <property type="match status" value="1"/>
</dbReference>
<organism evidence="2 3">
    <name type="scientific">Paeniglutamicibacter antarcticus</name>
    <dbReference type="NCBI Taxonomy" id="494023"/>
    <lineage>
        <taxon>Bacteria</taxon>
        <taxon>Bacillati</taxon>
        <taxon>Actinomycetota</taxon>
        <taxon>Actinomycetes</taxon>
        <taxon>Micrococcales</taxon>
        <taxon>Micrococcaceae</taxon>
        <taxon>Paeniglutamicibacter</taxon>
    </lineage>
</organism>
<dbReference type="InterPro" id="IPR001466">
    <property type="entry name" value="Beta-lactam-related"/>
</dbReference>
<feature type="domain" description="Beta-lactamase-related" evidence="1">
    <location>
        <begin position="128"/>
        <end position="420"/>
    </location>
</feature>
<evidence type="ECO:0000313" key="2">
    <source>
        <dbReference type="EMBL" id="GAA5227143.1"/>
    </source>
</evidence>
<sequence length="437" mass="46115">MDIANVGCTPPAVDLPAVGAPAMDVPAMGIPAAGDMPPTGIPPVAGIFPAGTPSVDTKNWQLPENLRWSFQHIADFLPTAAIWRGVGPTAVLPSTPTDLDSVMVPSGSLHDPPTNVGSIMASTDTDGWMLMHRGQVLAEQYFEGMSPASSHLLMSVSKSLVGAVCGAMFDAGILDPSAPLTAYIPALADTGYGGASVRDLLDMRSGIAFSEDYLDPRAEVRMLEEAIGWAPAATSGPTGMYPFLMTLAQKSAHSGVFEYRSCETDMLGWICEAAAGATMPTLMSHLLWSKLGAEADAVIGVDQYGTGMFDGGINATMRDMARFGSLFLGDGTSLTGERVLSPAWIEQTLAGAPDSRAAFAASPGDNRMPGGMYRNQMWFPYEGNDVVLCLGIHGQMIYINRPAQVVGVKLSSWPLPQDAAKLFGTLRAFDAMVRTMS</sequence>
<comment type="caution">
    <text evidence="2">The sequence shown here is derived from an EMBL/GenBank/DDBJ whole genome shotgun (WGS) entry which is preliminary data.</text>
</comment>
<dbReference type="InterPro" id="IPR012338">
    <property type="entry name" value="Beta-lactam/transpept-like"/>
</dbReference>
<dbReference type="SUPFAM" id="SSF56601">
    <property type="entry name" value="beta-lactamase/transpeptidase-like"/>
    <property type="match status" value="1"/>
</dbReference>
<keyword evidence="2" id="KW-0378">Hydrolase</keyword>